<keyword evidence="3" id="KW-1185">Reference proteome</keyword>
<evidence type="ECO:0000313" key="2">
    <source>
        <dbReference type="EMBL" id="KAH1031564.1"/>
    </source>
</evidence>
<dbReference type="EMBL" id="JAIQCV010000013">
    <property type="protein sequence ID" value="KAH1031564.1"/>
    <property type="molecule type" value="Genomic_DNA"/>
</dbReference>
<feature type="region of interest" description="Disordered" evidence="1">
    <location>
        <begin position="90"/>
        <end position="113"/>
    </location>
</feature>
<gene>
    <name evidence="2" type="ORF">J1N35_043738</name>
</gene>
<sequence length="257" mass="29220">MIILRFTTWHCTAYMPEGRKQSQYPESRRLTKRLLSLLTGSSAALYQFVPHLVQLVSVGIGGCFKPHNKCRDRQRGTFLIFEARLGTRRHKTDMDSKGEHDRKELSASPERVTAQDLEDNASWPTLGSVNPEPGIEALTRVVRDGLKEVYEARIREISETLQARCMDCGKKRDCSSPILEPCSAKHVRTHLNNNKGSAGSGTSVPSSEYCKKRHLGDCWKKSRACLRCESKKHRIRDCTLHFLVKYDWKCLDVQSGI</sequence>
<protein>
    <submittedName>
        <fullName evidence="2">Uncharacterized protein</fullName>
    </submittedName>
</protein>
<name>A0A9D3ZFB2_9ROSI</name>
<reference evidence="2 3" key="1">
    <citation type="journal article" date="2021" name="Plant Biotechnol. J.">
        <title>Multi-omics assisted identification of the key and species-specific regulatory components of drought-tolerant mechanisms in Gossypium stocksii.</title>
        <authorList>
            <person name="Yu D."/>
            <person name="Ke L."/>
            <person name="Zhang D."/>
            <person name="Wu Y."/>
            <person name="Sun Y."/>
            <person name="Mei J."/>
            <person name="Sun J."/>
            <person name="Sun Y."/>
        </authorList>
    </citation>
    <scope>NUCLEOTIDE SEQUENCE [LARGE SCALE GENOMIC DNA]</scope>
    <source>
        <strain evidence="3">cv. E1</strain>
        <tissue evidence="2">Leaf</tissue>
    </source>
</reference>
<dbReference type="AlphaFoldDB" id="A0A9D3ZFB2"/>
<evidence type="ECO:0000313" key="3">
    <source>
        <dbReference type="Proteomes" id="UP000828251"/>
    </source>
</evidence>
<dbReference type="Proteomes" id="UP000828251">
    <property type="component" value="Unassembled WGS sequence"/>
</dbReference>
<evidence type="ECO:0000256" key="1">
    <source>
        <dbReference type="SAM" id="MobiDB-lite"/>
    </source>
</evidence>
<comment type="caution">
    <text evidence="2">The sequence shown here is derived from an EMBL/GenBank/DDBJ whole genome shotgun (WGS) entry which is preliminary data.</text>
</comment>
<organism evidence="2 3">
    <name type="scientific">Gossypium stocksii</name>
    <dbReference type="NCBI Taxonomy" id="47602"/>
    <lineage>
        <taxon>Eukaryota</taxon>
        <taxon>Viridiplantae</taxon>
        <taxon>Streptophyta</taxon>
        <taxon>Embryophyta</taxon>
        <taxon>Tracheophyta</taxon>
        <taxon>Spermatophyta</taxon>
        <taxon>Magnoliopsida</taxon>
        <taxon>eudicotyledons</taxon>
        <taxon>Gunneridae</taxon>
        <taxon>Pentapetalae</taxon>
        <taxon>rosids</taxon>
        <taxon>malvids</taxon>
        <taxon>Malvales</taxon>
        <taxon>Malvaceae</taxon>
        <taxon>Malvoideae</taxon>
        <taxon>Gossypium</taxon>
    </lineage>
</organism>
<accession>A0A9D3ZFB2</accession>
<proteinExistence type="predicted"/>
<feature type="compositionally biased region" description="Basic and acidic residues" evidence="1">
    <location>
        <begin position="92"/>
        <end position="105"/>
    </location>
</feature>